<proteinExistence type="predicted"/>
<evidence type="ECO:0000313" key="2">
    <source>
        <dbReference type="Proteomes" id="UP000574761"/>
    </source>
</evidence>
<accession>A0A7W6DFM9</accession>
<sequence length="230" mass="25129">MRISHPYRYPAAFRAQLARLERLSPGITAHEALGTPSSQFIEIEHAGATTEDIAERNLRLRHLEGLIADWHLDGGTVSVSRIDELEGTASSTTIELDRVPPTVSYVEFEPRRSLDFAGQSQSRIEGFYVREVIDDGRFCAEITIVCDEPAWRTMGTCVYADAMEVGSRISVGVIPLGEEFDLLAAGQLFDGDTLLSKEPALLRAIAAVGVGLADGLWKRSIPSPAIGRMC</sequence>
<dbReference type="Proteomes" id="UP000574761">
    <property type="component" value="Unassembled WGS sequence"/>
</dbReference>
<reference evidence="1 2" key="1">
    <citation type="submission" date="2020-08" db="EMBL/GenBank/DDBJ databases">
        <title>Genomic Encyclopedia of Type Strains, Phase IV (KMG-IV): sequencing the most valuable type-strain genomes for metagenomic binning, comparative biology and taxonomic classification.</title>
        <authorList>
            <person name="Goeker M."/>
        </authorList>
    </citation>
    <scope>NUCLEOTIDE SEQUENCE [LARGE SCALE GENOMIC DNA]</scope>
    <source>
        <strain evidence="1 2">DSM 100211</strain>
    </source>
</reference>
<organism evidence="1 2">
    <name type="scientific">Mycoplana azooxidifex</name>
    <dbReference type="NCBI Taxonomy" id="1636188"/>
    <lineage>
        <taxon>Bacteria</taxon>
        <taxon>Pseudomonadati</taxon>
        <taxon>Pseudomonadota</taxon>
        <taxon>Alphaproteobacteria</taxon>
        <taxon>Hyphomicrobiales</taxon>
        <taxon>Rhizobiaceae</taxon>
        <taxon>Mycoplana</taxon>
    </lineage>
</organism>
<protein>
    <submittedName>
        <fullName evidence="1">Uncharacterized protein</fullName>
    </submittedName>
</protein>
<dbReference type="RefSeq" id="WP_183807958.1">
    <property type="nucleotide sequence ID" value="NZ_JACIEE010000013.1"/>
</dbReference>
<comment type="caution">
    <text evidence="1">The sequence shown here is derived from an EMBL/GenBank/DDBJ whole genome shotgun (WGS) entry which is preliminary data.</text>
</comment>
<keyword evidence="2" id="KW-1185">Reference proteome</keyword>
<name>A0A7W6DFM9_9HYPH</name>
<evidence type="ECO:0000313" key="1">
    <source>
        <dbReference type="EMBL" id="MBB3979752.1"/>
    </source>
</evidence>
<gene>
    <name evidence="1" type="ORF">GGQ64_004997</name>
</gene>
<dbReference type="EMBL" id="JACIEE010000013">
    <property type="protein sequence ID" value="MBB3979752.1"/>
    <property type="molecule type" value="Genomic_DNA"/>
</dbReference>
<dbReference type="AlphaFoldDB" id="A0A7W6DFM9"/>